<accession>A0A0U3SCU5</accession>
<protein>
    <recommendedName>
        <fullName evidence="3">STAS/SEC14 domain-containing protein</fullName>
    </recommendedName>
</protein>
<sequence length="174" mass="19876">MPQLSHLPEAPLPSLTFCPVTCRTGSSLLRGRLKRALSAEEVTKTCEVLLATATRRRCRYWLLDGRESSNAQPPQLHEWLEEDYFPRVRAQLGHPPCIALLVAPSLWQDLPKLGQEPVSEWPTWAARVGWFKEEEPALAWLQKHGAHERERQRLLAASTGTASTWRGEQLRFNF</sequence>
<organism evidence="1 2">
    <name type="scientific">Hymenobacter sedentarius</name>
    <dbReference type="NCBI Taxonomy" id="1411621"/>
    <lineage>
        <taxon>Bacteria</taxon>
        <taxon>Pseudomonadati</taxon>
        <taxon>Bacteroidota</taxon>
        <taxon>Cytophagia</taxon>
        <taxon>Cytophagales</taxon>
        <taxon>Hymenobacteraceae</taxon>
        <taxon>Hymenobacter</taxon>
    </lineage>
</organism>
<evidence type="ECO:0008006" key="3">
    <source>
        <dbReference type="Google" id="ProtNLM"/>
    </source>
</evidence>
<evidence type="ECO:0000313" key="2">
    <source>
        <dbReference type="Proteomes" id="UP000059542"/>
    </source>
</evidence>
<dbReference type="RefSeq" id="WP_068189101.1">
    <property type="nucleotide sequence ID" value="NZ_CP013909.1"/>
</dbReference>
<dbReference type="Proteomes" id="UP000059542">
    <property type="component" value="Chromosome"/>
</dbReference>
<dbReference type="EMBL" id="CP013909">
    <property type="protein sequence ID" value="ALW83958.1"/>
    <property type="molecule type" value="Genomic_DNA"/>
</dbReference>
<dbReference type="AlphaFoldDB" id="A0A0U3SCU5"/>
<reference evidence="1 2" key="1">
    <citation type="submission" date="2015-12" db="EMBL/GenBank/DDBJ databases">
        <authorList>
            <person name="Shamseldin A."/>
            <person name="Moawad H."/>
            <person name="Abd El-Rahim W.M."/>
            <person name="Sadowsky M.J."/>
        </authorList>
    </citation>
    <scope>NUCLEOTIDE SEQUENCE [LARGE SCALE GENOMIC DNA]</scope>
    <source>
        <strain evidence="1 2">DG5B</strain>
    </source>
</reference>
<name>A0A0U3SCU5_9BACT</name>
<evidence type="ECO:0000313" key="1">
    <source>
        <dbReference type="EMBL" id="ALW83958.1"/>
    </source>
</evidence>
<dbReference type="OrthoDB" id="879881at2"/>
<proteinExistence type="predicted"/>
<keyword evidence="2" id="KW-1185">Reference proteome</keyword>
<gene>
    <name evidence="1" type="ORF">AUC43_01885</name>
</gene>
<dbReference type="KEGG" id="hyg:AUC43_01885"/>